<feature type="compositionally biased region" description="Basic and acidic residues" evidence="4">
    <location>
        <begin position="461"/>
        <end position="470"/>
    </location>
</feature>
<dbReference type="PANTHER" id="PTHR11011">
    <property type="entry name" value="MALE STERILITY PROTEIN 2-RELATED"/>
    <property type="match status" value="1"/>
</dbReference>
<dbReference type="CDD" id="cd09071">
    <property type="entry name" value="FAR_C"/>
    <property type="match status" value="1"/>
</dbReference>
<dbReference type="Pfam" id="PF03015">
    <property type="entry name" value="Sterile"/>
    <property type="match status" value="1"/>
</dbReference>
<evidence type="ECO:0000259" key="6">
    <source>
        <dbReference type="Pfam" id="PF07993"/>
    </source>
</evidence>
<evidence type="ECO:0008006" key="9">
    <source>
        <dbReference type="Google" id="ProtNLM"/>
    </source>
</evidence>
<keyword evidence="8" id="KW-1185">Reference proteome</keyword>
<evidence type="ECO:0000259" key="5">
    <source>
        <dbReference type="Pfam" id="PF03015"/>
    </source>
</evidence>
<proteinExistence type="inferred from homology"/>
<feature type="domain" description="Thioester reductase (TE)" evidence="6">
    <location>
        <begin position="7"/>
        <end position="281"/>
    </location>
</feature>
<dbReference type="InterPro" id="IPR033640">
    <property type="entry name" value="FAR_C"/>
</dbReference>
<dbReference type="Gene3D" id="3.40.50.720">
    <property type="entry name" value="NAD(P)-binding Rossmann-like Domain"/>
    <property type="match status" value="1"/>
</dbReference>
<sequence length="470" mass="52711">MPASNLVIRGNKKYPDAMDRFKAEILTSSIFNHLKETNPALLENFCSNKLNCIGGEITEINFGLPEKKYLQLAESTDVFINSAASVNFQEELDKALLINTLCLNNVADFAEAAGDIPVIQISTCYVNGFNKGTIKEEISKPTGKRIPKDKNGHYDTNVVVKALQKKIEKTKASVKDKKLLPEALTELGLKEAHRYGWGDTYTFTKWLGEQLILKRLNNKTITILRPSVVESTLESPIPGWIEGVKVSDAILLAYARQKVSFFPARKAGIVDIIPVDLVANSVILSVAEAFEQPGEARIYQSCSGSQNPLKVERYVTTVCEEVRVNWKKYPNLAKKQPEKKFVLVNKRVFISVMKGLKLAQTVHDRILSKSSTKSKALKTVESTLRLSSIYSTYTSPEYVFNSDKLMALSNRMGEQDKVLFPVDAKKIDWDYYFQHIHVAGLNRYGMEDNTQVSKPTKSTAVKKEPETEEA</sequence>
<name>A0ABP7M9K6_9GAMM</name>
<organism evidence="7 8">
    <name type="scientific">Litoribacillus peritrichatus</name>
    <dbReference type="NCBI Taxonomy" id="718191"/>
    <lineage>
        <taxon>Bacteria</taxon>
        <taxon>Pseudomonadati</taxon>
        <taxon>Pseudomonadota</taxon>
        <taxon>Gammaproteobacteria</taxon>
        <taxon>Oceanospirillales</taxon>
        <taxon>Oceanospirillaceae</taxon>
        <taxon>Litoribacillus</taxon>
    </lineage>
</organism>
<feature type="compositionally biased region" description="Polar residues" evidence="4">
    <location>
        <begin position="448"/>
        <end position="459"/>
    </location>
</feature>
<evidence type="ECO:0000313" key="7">
    <source>
        <dbReference type="EMBL" id="GAA3917073.1"/>
    </source>
</evidence>
<accession>A0ABP7M9K6</accession>
<reference evidence="8" key="1">
    <citation type="journal article" date="2019" name="Int. J. Syst. Evol. Microbiol.">
        <title>The Global Catalogue of Microorganisms (GCM) 10K type strain sequencing project: providing services to taxonomists for standard genome sequencing and annotation.</title>
        <authorList>
            <consortium name="The Broad Institute Genomics Platform"/>
            <consortium name="The Broad Institute Genome Sequencing Center for Infectious Disease"/>
            <person name="Wu L."/>
            <person name="Ma J."/>
        </authorList>
    </citation>
    <scope>NUCLEOTIDE SEQUENCE [LARGE SCALE GENOMIC DNA]</scope>
    <source>
        <strain evidence="8">JCM 17551</strain>
    </source>
</reference>
<dbReference type="InterPro" id="IPR026055">
    <property type="entry name" value="FAR"/>
</dbReference>
<evidence type="ECO:0000256" key="1">
    <source>
        <dbReference type="ARBA" id="ARBA00005928"/>
    </source>
</evidence>
<gene>
    <name evidence="7" type="ORF">GCM10022277_09970</name>
</gene>
<dbReference type="Proteomes" id="UP001501565">
    <property type="component" value="Unassembled WGS sequence"/>
</dbReference>
<dbReference type="Pfam" id="PF07993">
    <property type="entry name" value="NAD_binding_4"/>
    <property type="match status" value="1"/>
</dbReference>
<dbReference type="InterPro" id="IPR013120">
    <property type="entry name" value="FAR_NAD-bd"/>
</dbReference>
<dbReference type="SUPFAM" id="SSF51735">
    <property type="entry name" value="NAD(P)-binding Rossmann-fold domains"/>
    <property type="match status" value="1"/>
</dbReference>
<protein>
    <recommendedName>
        <fullName evidence="9">Alcohol-forming fatty acyl-CoA reductase</fullName>
    </recommendedName>
</protein>
<evidence type="ECO:0000313" key="8">
    <source>
        <dbReference type="Proteomes" id="UP001501565"/>
    </source>
</evidence>
<comment type="caution">
    <text evidence="7">The sequence shown here is derived from an EMBL/GenBank/DDBJ whole genome shotgun (WGS) entry which is preliminary data.</text>
</comment>
<comment type="similarity">
    <text evidence="1">Belongs to the fatty acyl-CoA reductase family.</text>
</comment>
<keyword evidence="2" id="KW-0444">Lipid biosynthesis</keyword>
<evidence type="ECO:0000256" key="4">
    <source>
        <dbReference type="SAM" id="MobiDB-lite"/>
    </source>
</evidence>
<evidence type="ECO:0000256" key="3">
    <source>
        <dbReference type="ARBA" id="ARBA00023098"/>
    </source>
</evidence>
<dbReference type="InterPro" id="IPR036291">
    <property type="entry name" value="NAD(P)-bd_dom_sf"/>
</dbReference>
<dbReference type="PANTHER" id="PTHR11011:SF45">
    <property type="entry name" value="FATTY ACYL-COA REDUCTASE CG8306-RELATED"/>
    <property type="match status" value="1"/>
</dbReference>
<evidence type="ECO:0000256" key="2">
    <source>
        <dbReference type="ARBA" id="ARBA00022516"/>
    </source>
</evidence>
<keyword evidence="3" id="KW-0443">Lipid metabolism</keyword>
<feature type="region of interest" description="Disordered" evidence="4">
    <location>
        <begin position="448"/>
        <end position="470"/>
    </location>
</feature>
<feature type="domain" description="Fatty acyl-CoA reductase C-terminal" evidence="5">
    <location>
        <begin position="363"/>
        <end position="447"/>
    </location>
</feature>
<dbReference type="EMBL" id="BAABBN010000004">
    <property type="protein sequence ID" value="GAA3917073.1"/>
    <property type="molecule type" value="Genomic_DNA"/>
</dbReference>
<dbReference type="RefSeq" id="WP_344796100.1">
    <property type="nucleotide sequence ID" value="NZ_BAABBN010000004.1"/>
</dbReference>